<evidence type="ECO:0000313" key="2">
    <source>
        <dbReference type="Proteomes" id="UP000663844"/>
    </source>
</evidence>
<name>A0A820S2Q7_9BILA</name>
<gene>
    <name evidence="1" type="ORF">OXD698_LOCUS54132</name>
</gene>
<proteinExistence type="predicted"/>
<protein>
    <submittedName>
        <fullName evidence="1">Uncharacterized protein</fullName>
    </submittedName>
</protein>
<organism evidence="1 2">
    <name type="scientific">Adineta steineri</name>
    <dbReference type="NCBI Taxonomy" id="433720"/>
    <lineage>
        <taxon>Eukaryota</taxon>
        <taxon>Metazoa</taxon>
        <taxon>Spiralia</taxon>
        <taxon>Gnathifera</taxon>
        <taxon>Rotifera</taxon>
        <taxon>Eurotatoria</taxon>
        <taxon>Bdelloidea</taxon>
        <taxon>Adinetida</taxon>
        <taxon>Adinetidae</taxon>
        <taxon>Adineta</taxon>
    </lineage>
</organism>
<dbReference type="Proteomes" id="UP000663844">
    <property type="component" value="Unassembled WGS sequence"/>
</dbReference>
<dbReference type="EMBL" id="CAJOAZ010032305">
    <property type="protein sequence ID" value="CAF4446476.1"/>
    <property type="molecule type" value="Genomic_DNA"/>
</dbReference>
<comment type="caution">
    <text evidence="1">The sequence shown here is derived from an EMBL/GenBank/DDBJ whole genome shotgun (WGS) entry which is preliminary data.</text>
</comment>
<feature type="non-terminal residue" evidence="1">
    <location>
        <position position="1"/>
    </location>
</feature>
<evidence type="ECO:0000313" key="1">
    <source>
        <dbReference type="EMBL" id="CAF4446476.1"/>
    </source>
</evidence>
<dbReference type="AlphaFoldDB" id="A0A820S2Q7"/>
<reference evidence="1" key="1">
    <citation type="submission" date="2021-02" db="EMBL/GenBank/DDBJ databases">
        <authorList>
            <person name="Nowell W R."/>
        </authorList>
    </citation>
    <scope>NUCLEOTIDE SEQUENCE</scope>
</reference>
<sequence>EIEKQALDEGEDVKLAVQSKAPKPLHKVIAENNDVKKVVLSLNSAISTFRPDVQDMMKNFTGFSELWEK</sequence>
<feature type="non-terminal residue" evidence="1">
    <location>
        <position position="69"/>
    </location>
</feature>
<accession>A0A820S2Q7</accession>